<dbReference type="SUPFAM" id="SSF51445">
    <property type="entry name" value="(Trans)glycosidases"/>
    <property type="match status" value="1"/>
</dbReference>
<comment type="caution">
    <text evidence="4">The sequence shown here is derived from an EMBL/GenBank/DDBJ whole genome shotgun (WGS) entry which is preliminary data.</text>
</comment>
<dbReference type="InterPro" id="IPR031728">
    <property type="entry name" value="GlcAase_C"/>
</dbReference>
<evidence type="ECO:0000259" key="3">
    <source>
        <dbReference type="Pfam" id="PF16862"/>
    </source>
</evidence>
<protein>
    <recommendedName>
        <fullName evidence="3">Beta-glucuronidase C-terminal domain-containing protein</fullName>
    </recommendedName>
</protein>
<dbReference type="EMBL" id="JAACJO010000026">
    <property type="protein sequence ID" value="KAF5347313.1"/>
    <property type="molecule type" value="Genomic_DNA"/>
</dbReference>
<dbReference type="PANTHER" id="PTHR36183">
    <property type="entry name" value="BETA-GLUCURONIDASE"/>
    <property type="match status" value="1"/>
</dbReference>
<evidence type="ECO:0000313" key="4">
    <source>
        <dbReference type="EMBL" id="KAF5347313.1"/>
    </source>
</evidence>
<accession>A0A8H5CTG4</accession>
<evidence type="ECO:0000313" key="5">
    <source>
        <dbReference type="Proteomes" id="UP000559027"/>
    </source>
</evidence>
<feature type="chain" id="PRO_5034096431" description="Beta-glucuronidase C-terminal domain-containing protein" evidence="2">
    <location>
        <begin position="27"/>
        <end position="671"/>
    </location>
</feature>
<name>A0A8H5CTG4_9AGAR</name>
<sequence length="671" mass="72196">MRLPLTSSLPLALLAPLLYLPNSAQAAVTVYNQIPFGQTQSGTAGTPQPTLAAYDETVLQPPALPAEPYNKEFAINLQRDAGAVGGLSIPHKTASFFGFSIEMSVINQVLGKNSSFIQVPFLNLMANLQERAGHVLIRIGGNTQEYAVMVDHLDNGRAIAKEKASLTQTTLTPAVLYTVDLFYIAANISQFVNVNWFIGIPFNDTNWRLQIAENGQRILGDKLVGMQVGNEPDLYARHGHRPETYTPMDYNNEFGQLIQALKDNGNIPRIDGMLVGPSLASADWTPEMVWDTGFINTYLEYLYALTVENYPNNNCAAAFGTGAVQDPQENFPRYLTHNAGVDMVKKYLSSTMIAQQANKPFIMFETNSASCGGFPGISDSYGAALWAMDYGFQMAYSNFSNALLHIGGQNVYYNPFTAPPTNQSSFNEWTIGAIYYSVLVLAEAFGKSNTSQIIDLTGAIGANEFTPAYAIYENSVLSKVALFNYVDDMGGTRGPSDLKVGLNVPAETGSVKVKYLEAATVSTKHNITWAGQTFGNKFEVDGRLKGDLNVVTITCSPSATTAGVNTCTIPVPAPGFALVFFNTQDEFTGLGQAESSFTTTAWTKNHNTATVDPKVLETSNGHSAKDRIGMGSTSKKSAVGNGASTGVRVASAVVLGGVVVGMLSVLGGMRW</sequence>
<keyword evidence="1" id="KW-0472">Membrane</keyword>
<dbReference type="Pfam" id="PF16862">
    <property type="entry name" value="Glyco_hydro_79C"/>
    <property type="match status" value="1"/>
</dbReference>
<feature type="domain" description="Beta-glucuronidase C-terminal" evidence="3">
    <location>
        <begin position="468"/>
        <end position="578"/>
    </location>
</feature>
<proteinExistence type="predicted"/>
<dbReference type="InterPro" id="IPR017853">
    <property type="entry name" value="GH"/>
</dbReference>
<reference evidence="4 5" key="1">
    <citation type="journal article" date="2020" name="ISME J.">
        <title>Uncovering the hidden diversity of litter-decomposition mechanisms in mushroom-forming fungi.</title>
        <authorList>
            <person name="Floudas D."/>
            <person name="Bentzer J."/>
            <person name="Ahren D."/>
            <person name="Johansson T."/>
            <person name="Persson P."/>
            <person name="Tunlid A."/>
        </authorList>
    </citation>
    <scope>NUCLEOTIDE SEQUENCE [LARGE SCALE GENOMIC DNA]</scope>
    <source>
        <strain evidence="4 5">CBS 146.42</strain>
    </source>
</reference>
<feature type="signal peptide" evidence="2">
    <location>
        <begin position="1"/>
        <end position="26"/>
    </location>
</feature>
<evidence type="ECO:0000256" key="2">
    <source>
        <dbReference type="SAM" id="SignalP"/>
    </source>
</evidence>
<keyword evidence="2" id="KW-0732">Signal</keyword>
<organism evidence="4 5">
    <name type="scientific">Leucocoprinus leucothites</name>
    <dbReference type="NCBI Taxonomy" id="201217"/>
    <lineage>
        <taxon>Eukaryota</taxon>
        <taxon>Fungi</taxon>
        <taxon>Dikarya</taxon>
        <taxon>Basidiomycota</taxon>
        <taxon>Agaricomycotina</taxon>
        <taxon>Agaricomycetes</taxon>
        <taxon>Agaricomycetidae</taxon>
        <taxon>Agaricales</taxon>
        <taxon>Agaricineae</taxon>
        <taxon>Agaricaceae</taxon>
        <taxon>Leucocoprinus</taxon>
    </lineage>
</organism>
<dbReference type="Proteomes" id="UP000559027">
    <property type="component" value="Unassembled WGS sequence"/>
</dbReference>
<feature type="transmembrane region" description="Helical" evidence="1">
    <location>
        <begin position="649"/>
        <end position="669"/>
    </location>
</feature>
<evidence type="ECO:0000256" key="1">
    <source>
        <dbReference type="SAM" id="Phobius"/>
    </source>
</evidence>
<dbReference type="AlphaFoldDB" id="A0A8H5CTG4"/>
<dbReference type="InterPro" id="IPR052974">
    <property type="entry name" value="GH79_Enzymes"/>
</dbReference>
<keyword evidence="5" id="KW-1185">Reference proteome</keyword>
<gene>
    <name evidence="4" type="ORF">D9756_009931</name>
</gene>
<dbReference type="PANTHER" id="PTHR36183:SF2">
    <property type="entry name" value="BETA-GLUCURONIDASE C-TERMINAL DOMAIN-CONTAINING PROTEIN"/>
    <property type="match status" value="1"/>
</dbReference>
<keyword evidence="1" id="KW-1133">Transmembrane helix</keyword>
<keyword evidence="1" id="KW-0812">Transmembrane</keyword>
<dbReference type="InterPro" id="IPR013780">
    <property type="entry name" value="Glyco_hydro_b"/>
</dbReference>
<dbReference type="OrthoDB" id="2796951at2759"/>
<dbReference type="Gene3D" id="2.60.40.1180">
    <property type="entry name" value="Golgi alpha-mannosidase II"/>
    <property type="match status" value="1"/>
</dbReference>
<dbReference type="Gene3D" id="3.20.20.80">
    <property type="entry name" value="Glycosidases"/>
    <property type="match status" value="1"/>
</dbReference>